<dbReference type="GO" id="GO:0005524">
    <property type="term" value="F:ATP binding"/>
    <property type="evidence" value="ECO:0007669"/>
    <property type="project" value="UniProtKB-KW"/>
</dbReference>
<dbReference type="Pfam" id="PF06745">
    <property type="entry name" value="ATPase"/>
    <property type="match status" value="1"/>
</dbReference>
<reference evidence="7" key="3">
    <citation type="submission" date="2014-12" db="EMBL/GenBank/DDBJ databases">
        <authorList>
            <person name="Smet A."/>
        </authorList>
    </citation>
    <scope>NUCLEOTIDE SEQUENCE [LARGE SCALE GENOMIC DNA]</scope>
</reference>
<feature type="domain" description="KaiC-like" evidence="3">
    <location>
        <begin position="150"/>
        <end position="203"/>
    </location>
</feature>
<dbReference type="EMBL" id="CDMN01000017">
    <property type="protein sequence ID" value="CRF43883.1"/>
    <property type="molecule type" value="Genomic_DNA"/>
</dbReference>
<dbReference type="AlphaFoldDB" id="A0A0K2X567"/>
<name>A0A0K2X567_9HELI</name>
<reference evidence="8 9" key="2">
    <citation type="submission" date="2014-12" db="EMBL/GenBank/DDBJ databases">
        <authorList>
            <person name="Jaenicke S."/>
        </authorList>
    </citation>
    <scope>NUCLEOTIDE SEQUENCE [LARGE SCALE GENOMIC DNA]</scope>
</reference>
<evidence type="ECO:0000256" key="1">
    <source>
        <dbReference type="ARBA" id="ARBA00022741"/>
    </source>
</evidence>
<dbReference type="STRING" id="1578720.HAL011_13800"/>
<accession>A0A0K2X567</accession>
<evidence type="ECO:0000313" key="9">
    <source>
        <dbReference type="Proteomes" id="UP000045175"/>
    </source>
</evidence>
<keyword evidence="2" id="KW-0067">ATP-binding</keyword>
<dbReference type="OrthoDB" id="5318038at2"/>
<dbReference type="PANTHER" id="PTHR43637">
    <property type="entry name" value="UPF0273 PROTEIN TM_0370"/>
    <property type="match status" value="1"/>
</dbReference>
<gene>
    <name evidence="4" type="ORF">HAL011_13800</name>
    <name evidence="5" type="ORF">HAL013_09810</name>
    <name evidence="6" type="ORF">HAL09_04410</name>
</gene>
<protein>
    <recommendedName>
        <fullName evidence="3">KaiC-like domain-containing protein</fullName>
    </recommendedName>
</protein>
<keyword evidence="7" id="KW-1185">Reference proteome</keyword>
<reference evidence="4" key="1">
    <citation type="submission" date="2014-12" db="EMBL/GenBank/DDBJ databases">
        <title>Whole genome sequences of four Staphylococcus schleiferi canine isolates.</title>
        <authorList>
            <person name="Misic A.M."/>
            <person name="Cain C."/>
            <person name="Morris D.O."/>
            <person name="Rankin S."/>
            <person name="Beiting D."/>
        </authorList>
    </citation>
    <scope>NUCLEOTIDE SEQUENCE</scope>
    <source>
        <strain evidence="4">ASB11</strain>
        <strain evidence="5">ASB13</strain>
        <strain evidence="6">ASB9</strain>
    </source>
</reference>
<dbReference type="InterPro" id="IPR027417">
    <property type="entry name" value="P-loop_NTPase"/>
</dbReference>
<dbReference type="PANTHER" id="PTHR43637:SF3">
    <property type="entry name" value="FLAGELLA-RELATED PROTEIN H-RELATED"/>
    <property type="match status" value="1"/>
</dbReference>
<dbReference type="PRINTS" id="PR01874">
    <property type="entry name" value="DNAREPAIRADA"/>
</dbReference>
<dbReference type="SUPFAM" id="SSF52540">
    <property type="entry name" value="P-loop containing nucleoside triphosphate hydrolases"/>
    <property type="match status" value="1"/>
</dbReference>
<dbReference type="Proteomes" id="UP000041394">
    <property type="component" value="Unassembled WGS sequence"/>
</dbReference>
<evidence type="ECO:0000256" key="2">
    <source>
        <dbReference type="ARBA" id="ARBA00022840"/>
    </source>
</evidence>
<dbReference type="EMBL" id="CDMH01000045">
    <property type="protein sequence ID" value="CRF42774.1"/>
    <property type="molecule type" value="Genomic_DNA"/>
</dbReference>
<dbReference type="RefSeq" id="WP_053941387.1">
    <property type="nucleotide sequence ID" value="NZ_CDMH01000045.1"/>
</dbReference>
<dbReference type="Proteomes" id="UP000045175">
    <property type="component" value="Unassembled WGS sequence"/>
</dbReference>
<organism evidence="4 7">
    <name type="scientific">Helicobacter ailurogastricus</name>
    <dbReference type="NCBI Taxonomy" id="1578720"/>
    <lineage>
        <taxon>Bacteria</taxon>
        <taxon>Pseudomonadati</taxon>
        <taxon>Campylobacterota</taxon>
        <taxon>Epsilonproteobacteria</taxon>
        <taxon>Campylobacterales</taxon>
        <taxon>Helicobacteraceae</taxon>
        <taxon>Helicobacter</taxon>
    </lineage>
</organism>
<dbReference type="EMBL" id="CDML01000046">
    <property type="protein sequence ID" value="CRF41577.1"/>
    <property type="molecule type" value="Genomic_DNA"/>
</dbReference>
<proteinExistence type="predicted"/>
<evidence type="ECO:0000259" key="3">
    <source>
        <dbReference type="Pfam" id="PF06745"/>
    </source>
</evidence>
<dbReference type="InterPro" id="IPR014774">
    <property type="entry name" value="KaiC-like_dom"/>
</dbReference>
<dbReference type="Gene3D" id="3.40.50.300">
    <property type="entry name" value="P-loop containing nucleotide triphosphate hydrolases"/>
    <property type="match status" value="1"/>
</dbReference>
<evidence type="ECO:0000313" key="7">
    <source>
        <dbReference type="Proteomes" id="UP000038622"/>
    </source>
</evidence>
<evidence type="ECO:0000313" key="8">
    <source>
        <dbReference type="Proteomes" id="UP000041394"/>
    </source>
</evidence>
<dbReference type="Proteomes" id="UP000038622">
    <property type="component" value="Unassembled WGS sequence"/>
</dbReference>
<evidence type="ECO:0000313" key="6">
    <source>
        <dbReference type="EMBL" id="CRF43883.1"/>
    </source>
</evidence>
<sequence>MEKLVVHSLINFPQDLEEFLEGIPLEFLEPAHRKIIDAVIDLSRDKRLITRETLLLELGEGFCQGQDFLEVFNADCTPDYINLKEDFKKFLALKVQRKLANELAKASLNSEIYDLEFINRYISIEPSQNGALLSEYIKRFASMPPLAKLSTGVSFFDEILGGGFEVGRFVLVSGDAETGKTLLCQQFLEFMALEHKVCYFSFEFPVRGYVDHLLRRKFYFNPENLYLDGDSQHLNDLSARIKSLARKGFKAFLIDSQMRVMGYGDAINSKEEFESSKFTVLSSLAKSLEVLIILIIQNSKDDEFAPFGSKKGSHEADIMFRISRLKKFELKRLNFDEEHGFLMRKITTLKNKQTGLQTFKYFRIDQKSFKFVHIEGNKKGQPRLFYRRED</sequence>
<evidence type="ECO:0000313" key="4">
    <source>
        <dbReference type="EMBL" id="CRF41577.1"/>
    </source>
</evidence>
<keyword evidence="1" id="KW-0547">Nucleotide-binding</keyword>
<evidence type="ECO:0000313" key="5">
    <source>
        <dbReference type="EMBL" id="CRF42774.1"/>
    </source>
</evidence>